<feature type="compositionally biased region" description="Basic and acidic residues" evidence="1">
    <location>
        <begin position="358"/>
        <end position="372"/>
    </location>
</feature>
<dbReference type="VEuPathDB" id="FungiDB:MPH_09258"/>
<protein>
    <submittedName>
        <fullName evidence="2">Uncharacterized protein</fullName>
    </submittedName>
</protein>
<gene>
    <name evidence="2" type="ORF">MPH_09258</name>
</gene>
<dbReference type="Proteomes" id="UP000007129">
    <property type="component" value="Unassembled WGS sequence"/>
</dbReference>
<feature type="region of interest" description="Disordered" evidence="1">
    <location>
        <begin position="23"/>
        <end position="75"/>
    </location>
</feature>
<accession>K2QVB2</accession>
<feature type="compositionally biased region" description="Basic and acidic residues" evidence="1">
    <location>
        <begin position="177"/>
        <end position="188"/>
    </location>
</feature>
<proteinExistence type="predicted"/>
<dbReference type="EMBL" id="AHHD01000402">
    <property type="protein sequence ID" value="EKG13596.1"/>
    <property type="molecule type" value="Genomic_DNA"/>
</dbReference>
<feature type="compositionally biased region" description="Polar residues" evidence="1">
    <location>
        <begin position="63"/>
        <end position="75"/>
    </location>
</feature>
<dbReference type="AlphaFoldDB" id="K2QVB2"/>
<feature type="compositionally biased region" description="Basic and acidic residues" evidence="1">
    <location>
        <begin position="52"/>
        <end position="61"/>
    </location>
</feature>
<name>K2QVB2_MACPH</name>
<feature type="compositionally biased region" description="Polar residues" evidence="1">
    <location>
        <begin position="203"/>
        <end position="215"/>
    </location>
</feature>
<dbReference type="HOGENOM" id="CLU_676282_0_0_1"/>
<feature type="region of interest" description="Disordered" evidence="1">
    <location>
        <begin position="173"/>
        <end position="219"/>
    </location>
</feature>
<sequence>MEAHATNADARCSAGSRSIDAAARSENTQACQRTDAKSWPEGVFSPAGSAETGEHTADHCNSDGGTSSRYATPQTSIDGAADTSAISEYDIVAVATKLQRGGEILGSIYYQEQEVRQDDPLIMELFRVISHLSKELTHIAPEHLIEGIPRLKVVSSKGPEALASAGIINTESFTDTETLRGNEGKETAETEEGLGSPFDTASPAGTAQTGSTVDNPSLLPPVEADIDDFAGFWNSSRGSHIARIADDKNHDFTGMGVKDAGDYLYAISMLRELVDPEILDCHNGLEMGMPRKIMVWIWDITDGNMGEEEANTGVEESCTDLSQDQHNQVTEGVLIEGDTASDPLRQGQRRGTPFPGHENGDSDKENRSDPIRSRKRRWKALGSNEDDERKKRHNGASREYPIDLTGD</sequence>
<reference evidence="2 3" key="1">
    <citation type="journal article" date="2012" name="BMC Genomics">
        <title>Tools to kill: Genome of one of the most destructive plant pathogenic fungi Macrophomina phaseolina.</title>
        <authorList>
            <person name="Islam M.S."/>
            <person name="Haque M.S."/>
            <person name="Islam M.M."/>
            <person name="Emdad E.M."/>
            <person name="Halim A."/>
            <person name="Hossen Q.M.M."/>
            <person name="Hossain M.Z."/>
            <person name="Ahmed B."/>
            <person name="Rahim S."/>
            <person name="Rahman M.S."/>
            <person name="Alam M.M."/>
            <person name="Hou S."/>
            <person name="Wan X."/>
            <person name="Saito J.A."/>
            <person name="Alam M."/>
        </authorList>
    </citation>
    <scope>NUCLEOTIDE SEQUENCE [LARGE SCALE GENOMIC DNA]</scope>
    <source>
        <strain evidence="2 3">MS6</strain>
    </source>
</reference>
<feature type="region of interest" description="Disordered" evidence="1">
    <location>
        <begin position="335"/>
        <end position="407"/>
    </location>
</feature>
<evidence type="ECO:0000313" key="2">
    <source>
        <dbReference type="EMBL" id="EKG13596.1"/>
    </source>
</evidence>
<evidence type="ECO:0000256" key="1">
    <source>
        <dbReference type="SAM" id="MobiDB-lite"/>
    </source>
</evidence>
<dbReference type="InParanoid" id="K2QVB2"/>
<comment type="caution">
    <text evidence="2">The sequence shown here is derived from an EMBL/GenBank/DDBJ whole genome shotgun (WGS) entry which is preliminary data.</text>
</comment>
<evidence type="ECO:0000313" key="3">
    <source>
        <dbReference type="Proteomes" id="UP000007129"/>
    </source>
</evidence>
<organism evidence="2 3">
    <name type="scientific">Macrophomina phaseolina (strain MS6)</name>
    <name type="common">Charcoal rot fungus</name>
    <dbReference type="NCBI Taxonomy" id="1126212"/>
    <lineage>
        <taxon>Eukaryota</taxon>
        <taxon>Fungi</taxon>
        <taxon>Dikarya</taxon>
        <taxon>Ascomycota</taxon>
        <taxon>Pezizomycotina</taxon>
        <taxon>Dothideomycetes</taxon>
        <taxon>Dothideomycetes incertae sedis</taxon>
        <taxon>Botryosphaeriales</taxon>
        <taxon>Botryosphaeriaceae</taxon>
        <taxon>Macrophomina</taxon>
    </lineage>
</organism>